<dbReference type="eggNOG" id="COG2805">
    <property type="taxonomic scope" value="Bacteria"/>
</dbReference>
<evidence type="ECO:0000313" key="2">
    <source>
        <dbReference type="Proteomes" id="UP000018949"/>
    </source>
</evidence>
<protein>
    <submittedName>
        <fullName evidence="1">Twitching motility protein PilT</fullName>
    </submittedName>
</protein>
<proteinExistence type="predicted"/>
<dbReference type="AlphaFoldDB" id="W4RI76"/>
<keyword evidence="2" id="KW-1185">Reference proteome</keyword>
<reference evidence="1 2" key="1">
    <citation type="submission" date="2013-12" db="EMBL/GenBank/DDBJ databases">
        <title>NBRP : Genome information of microbial organism related human and environment.</title>
        <authorList>
            <person name="Hattori M."/>
            <person name="Oshima K."/>
            <person name="Inaba H."/>
            <person name="Suda W."/>
            <person name="Sakamoto M."/>
            <person name="Iino T."/>
            <person name="Kitahara M."/>
            <person name="Oshida Y."/>
            <person name="Iida T."/>
            <person name="Kudo T."/>
            <person name="Itoh T."/>
            <person name="Ahmed I."/>
            <person name="Ohkuma M."/>
        </authorList>
    </citation>
    <scope>NUCLEOTIDE SEQUENCE [LARGE SCALE GENOMIC DNA]</scope>
    <source>
        <strain evidence="1 2">JCM 21738</strain>
    </source>
</reference>
<gene>
    <name evidence="1" type="ORF">JCM21738_638</name>
</gene>
<dbReference type="SUPFAM" id="SSF52540">
    <property type="entry name" value="P-loop containing nucleoside triphosphate hydrolases"/>
    <property type="match status" value="1"/>
</dbReference>
<dbReference type="Gene3D" id="3.40.50.300">
    <property type="entry name" value="P-loop containing nucleotide triphosphate hydrolases"/>
    <property type="match status" value="1"/>
</dbReference>
<dbReference type="EMBL" id="BAUW01000004">
    <property type="protein sequence ID" value="GAE43966.1"/>
    <property type="molecule type" value="Genomic_DNA"/>
</dbReference>
<name>W4RI76_9BACI</name>
<organism evidence="1 2">
    <name type="scientific">Mesobacillus boroniphilus JCM 21738</name>
    <dbReference type="NCBI Taxonomy" id="1294265"/>
    <lineage>
        <taxon>Bacteria</taxon>
        <taxon>Bacillati</taxon>
        <taxon>Bacillota</taxon>
        <taxon>Bacilli</taxon>
        <taxon>Bacillales</taxon>
        <taxon>Bacillaceae</taxon>
        <taxon>Mesobacillus</taxon>
    </lineage>
</organism>
<accession>W4RI76</accession>
<comment type="caution">
    <text evidence="1">The sequence shown here is derived from an EMBL/GenBank/DDBJ whole genome shotgun (WGS) entry which is preliminary data.</text>
</comment>
<dbReference type="InterPro" id="IPR027417">
    <property type="entry name" value="P-loop_NTPase"/>
</dbReference>
<dbReference type="Proteomes" id="UP000018949">
    <property type="component" value="Unassembled WGS sequence"/>
</dbReference>
<sequence>MFPPGQQAQIRIQLASVLVSVISQRLFPTVDKKGRRSATEILINNAAVANLIRNEKIHQIISIMQTSRIHGMHTLEMDIKELVQRGIISKETAEPYLSEKMI</sequence>
<evidence type="ECO:0000313" key="1">
    <source>
        <dbReference type="EMBL" id="GAE43966.1"/>
    </source>
</evidence>